<feature type="non-terminal residue" evidence="6">
    <location>
        <position position="85"/>
    </location>
</feature>
<evidence type="ECO:0000256" key="3">
    <source>
        <dbReference type="ARBA" id="ARBA00022692"/>
    </source>
</evidence>
<dbReference type="PANTHER" id="PTHR21659">
    <property type="entry name" value="HYDROPHOBIC PROTEIN RCI2 LOW TEMPERATURE AND SALT RESPONSIVE PROTEIN LTI6 -RELATED"/>
    <property type="match status" value="1"/>
</dbReference>
<dbReference type="Proteomes" id="UP000230423">
    <property type="component" value="Unassembled WGS sequence"/>
</dbReference>
<keyword evidence="4" id="KW-1133">Transmembrane helix</keyword>
<keyword evidence="7" id="KW-1185">Reference proteome</keyword>
<comment type="subcellular location">
    <subcellularLocation>
        <location evidence="1">Membrane</location>
    </subcellularLocation>
</comment>
<name>A0A2G9TMH1_TELCI</name>
<dbReference type="EMBL" id="KZ358519">
    <property type="protein sequence ID" value="PIO59194.1"/>
    <property type="molecule type" value="Genomic_DNA"/>
</dbReference>
<organism evidence="6 7">
    <name type="scientific">Teladorsagia circumcincta</name>
    <name type="common">Brown stomach worm</name>
    <name type="synonym">Ostertagia circumcincta</name>
    <dbReference type="NCBI Taxonomy" id="45464"/>
    <lineage>
        <taxon>Eukaryota</taxon>
        <taxon>Metazoa</taxon>
        <taxon>Ecdysozoa</taxon>
        <taxon>Nematoda</taxon>
        <taxon>Chromadorea</taxon>
        <taxon>Rhabditida</taxon>
        <taxon>Rhabditina</taxon>
        <taxon>Rhabditomorpha</taxon>
        <taxon>Strongyloidea</taxon>
        <taxon>Trichostrongylidae</taxon>
        <taxon>Teladorsagia</taxon>
    </lineage>
</organism>
<keyword evidence="3" id="KW-0812">Transmembrane</keyword>
<dbReference type="AlphaFoldDB" id="A0A2G9TMH1"/>
<dbReference type="InterPro" id="IPR000612">
    <property type="entry name" value="PMP3"/>
</dbReference>
<evidence type="ECO:0000256" key="1">
    <source>
        <dbReference type="ARBA" id="ARBA00004370"/>
    </source>
</evidence>
<dbReference type="OrthoDB" id="2802411at2759"/>
<evidence type="ECO:0000313" key="7">
    <source>
        <dbReference type="Proteomes" id="UP000230423"/>
    </source>
</evidence>
<dbReference type="PANTHER" id="PTHR21659:SF42">
    <property type="entry name" value="UPF0057 MEMBRANE PROTEIN ZK632.10-RELATED"/>
    <property type="match status" value="1"/>
</dbReference>
<evidence type="ECO:0000256" key="5">
    <source>
        <dbReference type="ARBA" id="ARBA00023136"/>
    </source>
</evidence>
<accession>A0A2G9TMH1</accession>
<evidence type="ECO:0000256" key="2">
    <source>
        <dbReference type="ARBA" id="ARBA00009530"/>
    </source>
</evidence>
<reference evidence="6 7" key="1">
    <citation type="submission" date="2015-09" db="EMBL/GenBank/DDBJ databases">
        <title>Draft genome of the parasitic nematode Teladorsagia circumcincta isolate WARC Sus (inbred).</title>
        <authorList>
            <person name="Mitreva M."/>
        </authorList>
    </citation>
    <scope>NUCLEOTIDE SEQUENCE [LARGE SCALE GENOMIC DNA]</scope>
    <source>
        <strain evidence="6 7">S</strain>
    </source>
</reference>
<evidence type="ECO:0008006" key="8">
    <source>
        <dbReference type="Google" id="ProtNLM"/>
    </source>
</evidence>
<protein>
    <recommendedName>
        <fullName evidence="8">Proteolipid membrane potential modulator</fullName>
    </recommendedName>
</protein>
<evidence type="ECO:0000313" key="6">
    <source>
        <dbReference type="EMBL" id="PIO59194.1"/>
    </source>
</evidence>
<gene>
    <name evidence="6" type="ORF">TELCIR_19351</name>
</gene>
<proteinExistence type="inferred from homology"/>
<feature type="non-terminal residue" evidence="6">
    <location>
        <position position="1"/>
    </location>
</feature>
<comment type="similarity">
    <text evidence="2">Belongs to the UPF0057 (PMP3) family.</text>
</comment>
<evidence type="ECO:0000256" key="4">
    <source>
        <dbReference type="ARBA" id="ARBA00022989"/>
    </source>
</evidence>
<dbReference type="GO" id="GO:0016020">
    <property type="term" value="C:membrane"/>
    <property type="evidence" value="ECO:0007669"/>
    <property type="project" value="UniProtKB-SubCell"/>
</dbReference>
<sequence length="85" mass="9098">PLAILCHSGCTMDLVINVLLTCCGILPGIVHALYVICQEPEPAIVVTTNVNVAQPMLPMQQPVQPSAPIYYSPAVPPPPPVYYTD</sequence>
<dbReference type="Pfam" id="PF01679">
    <property type="entry name" value="Pmp3"/>
    <property type="match status" value="1"/>
</dbReference>
<keyword evidence="5" id="KW-0472">Membrane</keyword>